<comment type="cofactor">
    <cofactor evidence="16">
        <name>NH4(+)</name>
        <dbReference type="ChEBI" id="CHEBI:28938"/>
    </cofactor>
    <cofactor evidence="16">
        <name>K(+)</name>
        <dbReference type="ChEBI" id="CHEBI:29103"/>
    </cofactor>
    <text evidence="16">A monovalent cation. Ammonium or potassium.</text>
</comment>
<dbReference type="SUPFAM" id="SSF53067">
    <property type="entry name" value="Actin-like ATPase domain"/>
    <property type="match status" value="2"/>
</dbReference>
<evidence type="ECO:0000256" key="1">
    <source>
        <dbReference type="ARBA" id="ARBA00001206"/>
    </source>
</evidence>
<evidence type="ECO:0000256" key="8">
    <source>
        <dbReference type="ARBA" id="ARBA00022679"/>
    </source>
</evidence>
<keyword evidence="18" id="KW-1185">Reference proteome</keyword>
<dbReference type="EMBL" id="JBBMFA010000109">
    <property type="protein sequence ID" value="MEQ2521441.1"/>
    <property type="molecule type" value="Genomic_DNA"/>
</dbReference>
<keyword evidence="7 16" id="KW-0963">Cytoplasm</keyword>
<feature type="binding site" evidence="16">
    <location>
        <position position="132"/>
    </location>
    <ligand>
        <name>ATP</name>
        <dbReference type="ChEBI" id="CHEBI:30616"/>
    </ligand>
</feature>
<dbReference type="Pfam" id="PF03309">
    <property type="entry name" value="Pan_kinase"/>
    <property type="match status" value="1"/>
</dbReference>
<dbReference type="Proteomes" id="UP001477672">
    <property type="component" value="Unassembled WGS sequence"/>
</dbReference>
<evidence type="ECO:0000256" key="13">
    <source>
        <dbReference type="ARBA" id="ARBA00022993"/>
    </source>
</evidence>
<dbReference type="InterPro" id="IPR004619">
    <property type="entry name" value="Type_III_PanK"/>
</dbReference>
<dbReference type="EC" id="2.7.1.33" evidence="6 16"/>
<evidence type="ECO:0000256" key="3">
    <source>
        <dbReference type="ARBA" id="ARBA00004496"/>
    </source>
</evidence>
<dbReference type="HAMAP" id="MF_01274">
    <property type="entry name" value="Pantothen_kinase_3"/>
    <property type="match status" value="1"/>
</dbReference>
<organism evidence="17 18">
    <name type="scientific">Ruthenibacterium intestinale</name>
    <dbReference type="NCBI Taxonomy" id="3133163"/>
    <lineage>
        <taxon>Bacteria</taxon>
        <taxon>Bacillati</taxon>
        <taxon>Bacillota</taxon>
        <taxon>Clostridia</taxon>
        <taxon>Eubacteriales</taxon>
        <taxon>Oscillospiraceae</taxon>
        <taxon>Ruthenibacterium</taxon>
    </lineage>
</organism>
<protein>
    <recommendedName>
        <fullName evidence="15 16">Type III pantothenate kinase</fullName>
        <ecNumber evidence="6 16">2.7.1.33</ecNumber>
    </recommendedName>
    <alternativeName>
        <fullName evidence="16">PanK-III</fullName>
    </alternativeName>
    <alternativeName>
        <fullName evidence="16">Pantothenic acid kinase</fullName>
    </alternativeName>
</protein>
<comment type="cofactor">
    <cofactor evidence="2">
        <name>K(+)</name>
        <dbReference type="ChEBI" id="CHEBI:29103"/>
    </cofactor>
</comment>
<evidence type="ECO:0000256" key="4">
    <source>
        <dbReference type="ARBA" id="ARBA00005225"/>
    </source>
</evidence>
<dbReference type="NCBIfam" id="TIGR00671">
    <property type="entry name" value="baf"/>
    <property type="match status" value="1"/>
</dbReference>
<evidence type="ECO:0000256" key="7">
    <source>
        <dbReference type="ARBA" id="ARBA00022490"/>
    </source>
</evidence>
<evidence type="ECO:0000313" key="18">
    <source>
        <dbReference type="Proteomes" id="UP001477672"/>
    </source>
</evidence>
<comment type="pathway">
    <text evidence="4 16">Cofactor biosynthesis; coenzyme A biosynthesis; CoA from (R)-pantothenate: step 1/5.</text>
</comment>
<dbReference type="CDD" id="cd24015">
    <property type="entry name" value="ASKHA_NBD_PanK-III"/>
    <property type="match status" value="1"/>
</dbReference>
<evidence type="ECO:0000256" key="10">
    <source>
        <dbReference type="ARBA" id="ARBA00022777"/>
    </source>
</evidence>
<keyword evidence="16" id="KW-0479">Metal-binding</keyword>
<feature type="active site" description="Proton acceptor" evidence="16">
    <location>
        <position position="109"/>
    </location>
</feature>
<sequence length="254" mass="26659">MILAVDIGNTNIVLGGYQNEALVFSTRLATDKTLEADQYALQLEGILRLYHLRPDDVEDAVLSSVVPPMTDTLCRALGTLCGVKPLVLHQSLRTGVTVDIENPAELGDDLLAGAIAARAVWPLPAVVLDLGTATKMTAVDETGAVRGVSIMPGVLLSLNALVSGASQLGGLALCPPAHAIGRTTVESMQSGIVLGTASMLDGMLDRFEAELGCIRTVLATGGIAGMIVPHCKRDVTLAPNLLLDGLYHVWKCNR</sequence>
<feature type="binding site" evidence="16">
    <location>
        <position position="129"/>
    </location>
    <ligand>
        <name>K(+)</name>
        <dbReference type="ChEBI" id="CHEBI:29103"/>
    </ligand>
</feature>
<feature type="binding site" evidence="16">
    <location>
        <begin position="6"/>
        <end position="13"/>
    </location>
    <ligand>
        <name>ATP</name>
        <dbReference type="ChEBI" id="CHEBI:30616"/>
    </ligand>
</feature>
<keyword evidence="13 16" id="KW-0173">Coenzyme A biosynthesis</keyword>
<keyword evidence="10 16" id="KW-0418">Kinase</keyword>
<dbReference type="GO" id="GO:0004594">
    <property type="term" value="F:pantothenate kinase activity"/>
    <property type="evidence" value="ECO:0007669"/>
    <property type="project" value="UniProtKB-EC"/>
</dbReference>
<evidence type="ECO:0000256" key="15">
    <source>
        <dbReference type="ARBA" id="ARBA00040883"/>
    </source>
</evidence>
<keyword evidence="9 16" id="KW-0547">Nucleotide-binding</keyword>
<keyword evidence="12 16" id="KW-0630">Potassium</keyword>
<evidence type="ECO:0000313" key="17">
    <source>
        <dbReference type="EMBL" id="MEQ2521441.1"/>
    </source>
</evidence>
<evidence type="ECO:0000256" key="14">
    <source>
        <dbReference type="ARBA" id="ARBA00038036"/>
    </source>
</evidence>
<gene>
    <name evidence="16" type="primary">coaX</name>
    <name evidence="17" type="ORF">WMO24_13540</name>
</gene>
<evidence type="ECO:0000256" key="9">
    <source>
        <dbReference type="ARBA" id="ARBA00022741"/>
    </source>
</evidence>
<keyword evidence="11 16" id="KW-0067">ATP-binding</keyword>
<comment type="function">
    <text evidence="16">Catalyzes the phosphorylation of pantothenate (Pan), the first step in CoA biosynthesis.</text>
</comment>
<evidence type="ECO:0000256" key="6">
    <source>
        <dbReference type="ARBA" id="ARBA00012102"/>
    </source>
</evidence>
<dbReference type="Gene3D" id="3.30.420.40">
    <property type="match status" value="2"/>
</dbReference>
<name>A0ABV1GHV3_9FIRM</name>
<feature type="binding site" evidence="16">
    <location>
        <begin position="107"/>
        <end position="110"/>
    </location>
    <ligand>
        <name>substrate</name>
    </ligand>
</feature>
<evidence type="ECO:0000256" key="2">
    <source>
        <dbReference type="ARBA" id="ARBA00001958"/>
    </source>
</evidence>
<dbReference type="RefSeq" id="WP_349216890.1">
    <property type="nucleotide sequence ID" value="NZ_JBBMFA010000109.1"/>
</dbReference>
<evidence type="ECO:0000256" key="11">
    <source>
        <dbReference type="ARBA" id="ARBA00022840"/>
    </source>
</evidence>
<keyword evidence="8 16" id="KW-0808">Transferase</keyword>
<comment type="caution">
    <text evidence="17">The sequence shown here is derived from an EMBL/GenBank/DDBJ whole genome shotgun (WGS) entry which is preliminary data.</text>
</comment>
<comment type="caution">
    <text evidence="16">Lacks conserved residue(s) required for the propagation of feature annotation.</text>
</comment>
<dbReference type="PANTHER" id="PTHR34265">
    <property type="entry name" value="TYPE III PANTOTHENATE KINASE"/>
    <property type="match status" value="1"/>
</dbReference>
<accession>A0ABV1GHV3</accession>
<proteinExistence type="inferred from homology"/>
<comment type="subcellular location">
    <subcellularLocation>
        <location evidence="3 16">Cytoplasm</location>
    </subcellularLocation>
</comment>
<dbReference type="InterPro" id="IPR043129">
    <property type="entry name" value="ATPase_NBD"/>
</dbReference>
<dbReference type="PANTHER" id="PTHR34265:SF1">
    <property type="entry name" value="TYPE III PANTOTHENATE KINASE"/>
    <property type="match status" value="1"/>
</dbReference>
<comment type="catalytic activity">
    <reaction evidence="1 16">
        <text>(R)-pantothenate + ATP = (R)-4'-phosphopantothenate + ADP + H(+)</text>
        <dbReference type="Rhea" id="RHEA:16373"/>
        <dbReference type="ChEBI" id="CHEBI:10986"/>
        <dbReference type="ChEBI" id="CHEBI:15378"/>
        <dbReference type="ChEBI" id="CHEBI:29032"/>
        <dbReference type="ChEBI" id="CHEBI:30616"/>
        <dbReference type="ChEBI" id="CHEBI:456216"/>
        <dbReference type="EC" id="2.7.1.33"/>
    </reaction>
</comment>
<comment type="subunit">
    <text evidence="5 16">Homodimer.</text>
</comment>
<evidence type="ECO:0000256" key="5">
    <source>
        <dbReference type="ARBA" id="ARBA00011738"/>
    </source>
</evidence>
<comment type="similarity">
    <text evidence="14 16">Belongs to the type III pantothenate kinase family.</text>
</comment>
<evidence type="ECO:0000256" key="12">
    <source>
        <dbReference type="ARBA" id="ARBA00022958"/>
    </source>
</evidence>
<reference evidence="17 18" key="1">
    <citation type="submission" date="2024-03" db="EMBL/GenBank/DDBJ databases">
        <title>Human intestinal bacterial collection.</title>
        <authorList>
            <person name="Pauvert C."/>
            <person name="Hitch T.C.A."/>
            <person name="Clavel T."/>
        </authorList>
    </citation>
    <scope>NUCLEOTIDE SEQUENCE [LARGE SCALE GENOMIC DNA]</scope>
    <source>
        <strain evidence="17 18">CLA-JM-H11</strain>
    </source>
</reference>
<feature type="binding site" evidence="16">
    <location>
        <position position="184"/>
    </location>
    <ligand>
        <name>substrate</name>
    </ligand>
</feature>
<evidence type="ECO:0000256" key="16">
    <source>
        <dbReference type="HAMAP-Rule" id="MF_01274"/>
    </source>
</evidence>